<dbReference type="PANTHER" id="PTHR17985:SF8">
    <property type="entry name" value="TRANSPORT AND GOLGI ORGANIZATION PROTEIN 2 HOMOLOG"/>
    <property type="match status" value="1"/>
</dbReference>
<organism evidence="1 2">
    <name type="scientific">Luteimonas chenhongjianii</name>
    <dbReference type="NCBI Taxonomy" id="2006110"/>
    <lineage>
        <taxon>Bacteria</taxon>
        <taxon>Pseudomonadati</taxon>
        <taxon>Pseudomonadota</taxon>
        <taxon>Gammaproteobacteria</taxon>
        <taxon>Lysobacterales</taxon>
        <taxon>Lysobacteraceae</taxon>
        <taxon>Luteimonas</taxon>
    </lineage>
</organism>
<evidence type="ECO:0008006" key="3">
    <source>
        <dbReference type="Google" id="ProtNLM"/>
    </source>
</evidence>
<dbReference type="Pfam" id="PF05742">
    <property type="entry name" value="TANGO2"/>
    <property type="match status" value="1"/>
</dbReference>
<dbReference type="PANTHER" id="PTHR17985">
    <property type="entry name" value="SER/THR-RICH PROTEIN T10 IN DGCR REGION"/>
    <property type="match status" value="1"/>
</dbReference>
<dbReference type="KEGG" id="lum:CNR27_11715"/>
<proteinExistence type="predicted"/>
<dbReference type="InterPro" id="IPR008551">
    <property type="entry name" value="TANGO2"/>
</dbReference>
<protein>
    <recommendedName>
        <fullName evidence="3">NRDE family protein</fullName>
    </recommendedName>
</protein>
<evidence type="ECO:0000313" key="2">
    <source>
        <dbReference type="Proteomes" id="UP000218968"/>
    </source>
</evidence>
<accession>A0A290XFT1</accession>
<name>A0A290XFT1_9GAMM</name>
<sequence>MARMCLIAVAWNFRADLPLALIANRDEFHDRPSAAADFAADAPTVYGGRDLVQGGSWLLASSRRRMAAVTNVRFGAEPETAARSRGWLVRDFVHGEMPAMEFARELAATAHTYGRFNLLVWDGAALWYVGNHPQYAAAAVAPGLHAMSNGAFDAPWPKATLATRTLREWLDGIGPGAFPSHCDPARVEPLFAGLRDTRTAPDAALPDTGVGLPLERRLSPAFIEDARYGTRCSTVVLADRTCLWVHERRFDSAARVIGTSHQRLGPAEP</sequence>
<gene>
    <name evidence="1" type="ORF">CNR27_11715</name>
</gene>
<keyword evidence="2" id="KW-1185">Reference proteome</keyword>
<dbReference type="AlphaFoldDB" id="A0A290XFT1"/>
<evidence type="ECO:0000313" key="1">
    <source>
        <dbReference type="EMBL" id="ATD68012.1"/>
    </source>
</evidence>
<dbReference type="EMBL" id="CP023406">
    <property type="protein sequence ID" value="ATD68012.1"/>
    <property type="molecule type" value="Genomic_DNA"/>
</dbReference>
<reference evidence="2" key="1">
    <citation type="submission" date="2017-09" db="EMBL/GenBank/DDBJ databases">
        <title>Luteimonas liuhanmingii sp.nov., isolated from the intestinal contents of Tibetan Plateau Pika in Yushu, Qinghai Province, China.</title>
        <authorList>
            <person name="Gui Z."/>
        </authorList>
    </citation>
    <scope>NUCLEOTIDE SEQUENCE [LARGE SCALE GENOMIC DNA]</scope>
    <source>
        <strain evidence="2">100111</strain>
    </source>
</reference>
<dbReference type="Proteomes" id="UP000218968">
    <property type="component" value="Chromosome"/>
</dbReference>